<keyword evidence="2" id="KW-1185">Reference proteome</keyword>
<name>A0AAE0EVX4_9CHLO</name>
<proteinExistence type="predicted"/>
<dbReference type="Gene3D" id="3.30.530.20">
    <property type="match status" value="1"/>
</dbReference>
<organism evidence="1 2">
    <name type="scientific">Cymbomonas tetramitiformis</name>
    <dbReference type="NCBI Taxonomy" id="36881"/>
    <lineage>
        <taxon>Eukaryota</taxon>
        <taxon>Viridiplantae</taxon>
        <taxon>Chlorophyta</taxon>
        <taxon>Pyramimonadophyceae</taxon>
        <taxon>Pyramimonadales</taxon>
        <taxon>Pyramimonadaceae</taxon>
        <taxon>Cymbomonas</taxon>
    </lineage>
</organism>
<evidence type="ECO:0000313" key="1">
    <source>
        <dbReference type="EMBL" id="KAK3242813.1"/>
    </source>
</evidence>
<gene>
    <name evidence="1" type="ORF">CYMTET_47510</name>
</gene>
<dbReference type="PANTHER" id="PTHR39332">
    <property type="entry name" value="BLL4707 PROTEIN"/>
    <property type="match status" value="1"/>
</dbReference>
<dbReference type="SUPFAM" id="SSF55961">
    <property type="entry name" value="Bet v1-like"/>
    <property type="match status" value="1"/>
</dbReference>
<comment type="caution">
    <text evidence="1">The sequence shown here is derived from an EMBL/GenBank/DDBJ whole genome shotgun (WGS) entry which is preliminary data.</text>
</comment>
<accession>A0AAE0EVX4</accession>
<dbReference type="CDD" id="cd07821">
    <property type="entry name" value="PYR_PYL_RCAR_like"/>
    <property type="match status" value="1"/>
</dbReference>
<dbReference type="Proteomes" id="UP001190700">
    <property type="component" value="Unassembled WGS sequence"/>
</dbReference>
<sequence length="179" mass="20190">MDTFGTSPSFTNFTVPKPVNKSGLAVRAMASAVITAPVIMVWNEVRHFTFPGKLIPDLVEVCAMEEGAATTQVGAVRQMTWKTGESQSHRLLALDDLEHKMSWEVERSSVPTEASAIISHIRLLKVTEDDFTFIEWTTEFSSDVEGDVVTFYQKANHETLQDIIRYFDTLMRPRYDKGV</sequence>
<dbReference type="AlphaFoldDB" id="A0AAE0EVX4"/>
<dbReference type="InterPro" id="IPR023393">
    <property type="entry name" value="START-like_dom_sf"/>
</dbReference>
<dbReference type="EMBL" id="LGRX02033115">
    <property type="protein sequence ID" value="KAK3242813.1"/>
    <property type="molecule type" value="Genomic_DNA"/>
</dbReference>
<evidence type="ECO:0000313" key="2">
    <source>
        <dbReference type="Proteomes" id="UP001190700"/>
    </source>
</evidence>
<protein>
    <submittedName>
        <fullName evidence="1">Uncharacterized protein</fullName>
    </submittedName>
</protein>
<reference evidence="1 2" key="1">
    <citation type="journal article" date="2015" name="Genome Biol. Evol.">
        <title>Comparative Genomics of a Bacterivorous Green Alga Reveals Evolutionary Causalities and Consequences of Phago-Mixotrophic Mode of Nutrition.</title>
        <authorList>
            <person name="Burns J.A."/>
            <person name="Paasch A."/>
            <person name="Narechania A."/>
            <person name="Kim E."/>
        </authorList>
    </citation>
    <scope>NUCLEOTIDE SEQUENCE [LARGE SCALE GENOMIC DNA]</scope>
    <source>
        <strain evidence="1 2">PLY_AMNH</strain>
    </source>
</reference>
<dbReference type="PANTHER" id="PTHR39332:SF7">
    <property type="entry name" value="SRPBCC FAMILY PROTEIN"/>
    <property type="match status" value="1"/>
</dbReference>